<feature type="domain" description="PRELI/MSF1" evidence="1">
    <location>
        <begin position="1"/>
        <end position="224"/>
    </location>
</feature>
<dbReference type="InterPro" id="IPR037365">
    <property type="entry name" value="Slowmo/Ups"/>
</dbReference>
<name>A0A016U7V8_9BILA</name>
<dbReference type="PROSITE" id="PS50904">
    <property type="entry name" value="PRELI_MSF1"/>
    <property type="match status" value="1"/>
</dbReference>
<gene>
    <name evidence="2" type="primary">Acey_s0054.g2486</name>
    <name evidence="2" type="synonym">Acey-F15D3.6</name>
    <name evidence="2" type="ORF">Y032_0054g2486</name>
</gene>
<evidence type="ECO:0000259" key="1">
    <source>
        <dbReference type="PROSITE" id="PS50904"/>
    </source>
</evidence>
<dbReference type="Pfam" id="PF04707">
    <property type="entry name" value="PRELI"/>
    <property type="match status" value="2"/>
</dbReference>
<dbReference type="Proteomes" id="UP000024635">
    <property type="component" value="Unassembled WGS sequence"/>
</dbReference>
<accession>A0A016U7V8</accession>
<proteinExistence type="predicted"/>
<sequence>MKIWTSEHVFDHDWETVVNAAWRKYPNPMNQGVTGMDVLRQTLQAGKILSERIIQSHFHIPSWATKKHRWNTLSIVLHPPSLFAEVREGDHHFGGKPYLLTQFAFLRRSIYRNARFHICQLTGFSGTQYSHEYTVIDPQQRTMSLTTRNLNGSSFLRVDEKLTYTPLPEDPSKTILKQEAIVTITLPAFVDYCEKTFIGVYSSNAAKGRKGVEWVIDQLKNEYSGISTKVSAEVHEMQEKVMNAFKGANQSTSPISP</sequence>
<dbReference type="InterPro" id="IPR006797">
    <property type="entry name" value="PRELI/MSF1_dom"/>
</dbReference>
<dbReference type="EMBL" id="JARK01001390">
    <property type="protein sequence ID" value="EYC10668.1"/>
    <property type="molecule type" value="Genomic_DNA"/>
</dbReference>
<evidence type="ECO:0000313" key="2">
    <source>
        <dbReference type="EMBL" id="EYC10668.1"/>
    </source>
</evidence>
<dbReference type="STRING" id="53326.A0A016U7V8"/>
<dbReference type="AlphaFoldDB" id="A0A016U7V8"/>
<evidence type="ECO:0000313" key="3">
    <source>
        <dbReference type="Proteomes" id="UP000024635"/>
    </source>
</evidence>
<organism evidence="2 3">
    <name type="scientific">Ancylostoma ceylanicum</name>
    <dbReference type="NCBI Taxonomy" id="53326"/>
    <lineage>
        <taxon>Eukaryota</taxon>
        <taxon>Metazoa</taxon>
        <taxon>Ecdysozoa</taxon>
        <taxon>Nematoda</taxon>
        <taxon>Chromadorea</taxon>
        <taxon>Rhabditida</taxon>
        <taxon>Rhabditina</taxon>
        <taxon>Rhabditomorpha</taxon>
        <taxon>Strongyloidea</taxon>
        <taxon>Ancylostomatidae</taxon>
        <taxon>Ancylostomatinae</taxon>
        <taxon>Ancylostoma</taxon>
    </lineage>
</organism>
<reference evidence="3" key="1">
    <citation type="journal article" date="2015" name="Nat. Genet.">
        <title>The genome and transcriptome of the zoonotic hookworm Ancylostoma ceylanicum identify infection-specific gene families.</title>
        <authorList>
            <person name="Schwarz E.M."/>
            <person name="Hu Y."/>
            <person name="Antoshechkin I."/>
            <person name="Miller M.M."/>
            <person name="Sternberg P.W."/>
            <person name="Aroian R.V."/>
        </authorList>
    </citation>
    <scope>NUCLEOTIDE SEQUENCE</scope>
    <source>
        <strain evidence="3">HY135</strain>
    </source>
</reference>
<dbReference type="PANTHER" id="PTHR11158">
    <property type="entry name" value="MSF1/PX19 RELATED"/>
    <property type="match status" value="1"/>
</dbReference>
<protein>
    <recommendedName>
        <fullName evidence="1">PRELI/MSF1 domain-containing protein</fullName>
    </recommendedName>
</protein>
<keyword evidence="3" id="KW-1185">Reference proteome</keyword>
<comment type="caution">
    <text evidence="2">The sequence shown here is derived from an EMBL/GenBank/DDBJ whole genome shotgun (WGS) entry which is preliminary data.</text>
</comment>
<dbReference type="GO" id="GO:0005758">
    <property type="term" value="C:mitochondrial intermembrane space"/>
    <property type="evidence" value="ECO:0007669"/>
    <property type="project" value="InterPro"/>
</dbReference>
<dbReference type="OrthoDB" id="407630at2759"/>